<protein>
    <recommendedName>
        <fullName evidence="1">CATRA-Associated Small Protein domain-containing protein</fullName>
    </recommendedName>
</protein>
<dbReference type="InterPro" id="IPR046924">
    <property type="entry name" value="CATASP"/>
</dbReference>
<name>A0A7W7D5A0_9ACTN</name>
<dbReference type="Pfam" id="PF20271">
    <property type="entry name" value="CATASP"/>
    <property type="match status" value="1"/>
</dbReference>
<keyword evidence="3" id="KW-1185">Reference proteome</keyword>
<evidence type="ECO:0000259" key="1">
    <source>
        <dbReference type="Pfam" id="PF20271"/>
    </source>
</evidence>
<organism evidence="2 3">
    <name type="scientific">Sphaerisporangium siamense</name>
    <dbReference type="NCBI Taxonomy" id="795645"/>
    <lineage>
        <taxon>Bacteria</taxon>
        <taxon>Bacillati</taxon>
        <taxon>Actinomycetota</taxon>
        <taxon>Actinomycetes</taxon>
        <taxon>Streptosporangiales</taxon>
        <taxon>Streptosporangiaceae</taxon>
        <taxon>Sphaerisporangium</taxon>
    </lineage>
</organism>
<proteinExistence type="predicted"/>
<evidence type="ECO:0000313" key="2">
    <source>
        <dbReference type="EMBL" id="MBB4700547.1"/>
    </source>
</evidence>
<dbReference type="AlphaFoldDB" id="A0A7W7D5A0"/>
<dbReference type="EMBL" id="JACHND010000001">
    <property type="protein sequence ID" value="MBB4700547.1"/>
    <property type="molecule type" value="Genomic_DNA"/>
</dbReference>
<reference evidence="2 3" key="1">
    <citation type="submission" date="2020-08" db="EMBL/GenBank/DDBJ databases">
        <title>Sequencing the genomes of 1000 actinobacteria strains.</title>
        <authorList>
            <person name="Klenk H.-P."/>
        </authorList>
    </citation>
    <scope>NUCLEOTIDE SEQUENCE [LARGE SCALE GENOMIC DNA]</scope>
    <source>
        <strain evidence="2 3">DSM 45784</strain>
    </source>
</reference>
<feature type="domain" description="CATRA-Associated Small Protein" evidence="1">
    <location>
        <begin position="11"/>
        <end position="94"/>
    </location>
</feature>
<evidence type="ECO:0000313" key="3">
    <source>
        <dbReference type="Proteomes" id="UP000542210"/>
    </source>
</evidence>
<sequence length="105" mass="11109">MPDPSAHLVDDARELLEDVLQWQMSPARWDHLAGILDAAIAAAESGDLDALDAAVVRMEVAGPVRVQRIGEESADPPPPVVRDRVNHLVHLLATPPGAPSGQAGE</sequence>
<gene>
    <name evidence="2" type="ORF">BJ982_002091</name>
</gene>
<dbReference type="Proteomes" id="UP000542210">
    <property type="component" value="Unassembled WGS sequence"/>
</dbReference>
<accession>A0A7W7D5A0</accession>
<dbReference type="RefSeq" id="WP_184878873.1">
    <property type="nucleotide sequence ID" value="NZ_BOOV01000039.1"/>
</dbReference>
<comment type="caution">
    <text evidence="2">The sequence shown here is derived from an EMBL/GenBank/DDBJ whole genome shotgun (WGS) entry which is preliminary data.</text>
</comment>